<evidence type="ECO:0000259" key="1">
    <source>
        <dbReference type="Pfam" id="PF01814"/>
    </source>
</evidence>
<sequence length="174" mass="20828">MDRGGEKDDMVSLTPSEFDIYNRLAVMMDKFHAYFRRTWKRLYSACSAPDDDSPKMTDDQIVREGLFLSYRLANHHTVEERSLFPLLARRMPRFQGDDVLLEQHRQIHDGLEDFQQYLEGCRTRKDRLDRQVLKSKMDPWGDVLMLHLDQEVEMLGARYMQKYWTQEEMLEMPS</sequence>
<organism evidence="2 3">
    <name type="scientific">Colletotrichum higginsianum</name>
    <dbReference type="NCBI Taxonomy" id="80884"/>
    <lineage>
        <taxon>Eukaryota</taxon>
        <taxon>Fungi</taxon>
        <taxon>Dikarya</taxon>
        <taxon>Ascomycota</taxon>
        <taxon>Pezizomycotina</taxon>
        <taxon>Sordariomycetes</taxon>
        <taxon>Hypocreomycetidae</taxon>
        <taxon>Glomerellales</taxon>
        <taxon>Glomerellaceae</taxon>
        <taxon>Colletotrichum</taxon>
        <taxon>Colletotrichum destructivum species complex</taxon>
    </lineage>
</organism>
<gene>
    <name evidence="2" type="ORF">CH35J_012509</name>
</gene>
<dbReference type="InterPro" id="IPR053206">
    <property type="entry name" value="Dimeric_xanthone_biosynth"/>
</dbReference>
<dbReference type="Pfam" id="PF01814">
    <property type="entry name" value="Hemerythrin"/>
    <property type="match status" value="1"/>
</dbReference>
<name>A0A4T0VDI4_9PEZI</name>
<dbReference type="PANTHER" id="PTHR38048">
    <property type="entry name" value="EXPRESSED PROTEIN"/>
    <property type="match status" value="1"/>
</dbReference>
<dbReference type="AlphaFoldDB" id="A0A4T0VDI4"/>
<dbReference type="PANTHER" id="PTHR38048:SF1">
    <property type="entry name" value="HEMERYTHRIN-LIKE DOMAIN-CONTAINING PROTEIN"/>
    <property type="match status" value="1"/>
</dbReference>
<dbReference type="Gene3D" id="1.20.120.520">
    <property type="entry name" value="nmb1532 protein domain like"/>
    <property type="match status" value="1"/>
</dbReference>
<evidence type="ECO:0000313" key="3">
    <source>
        <dbReference type="Proteomes" id="UP000305883"/>
    </source>
</evidence>
<proteinExistence type="predicted"/>
<dbReference type="Proteomes" id="UP000305883">
    <property type="component" value="Unassembled WGS sequence"/>
</dbReference>
<accession>A0A4T0VDI4</accession>
<dbReference type="InterPro" id="IPR012312">
    <property type="entry name" value="Hemerythrin-like"/>
</dbReference>
<comment type="caution">
    <text evidence="2">The sequence shown here is derived from an EMBL/GenBank/DDBJ whole genome shotgun (WGS) entry which is preliminary data.</text>
</comment>
<evidence type="ECO:0000313" key="2">
    <source>
        <dbReference type="EMBL" id="TIC89962.1"/>
    </source>
</evidence>
<dbReference type="CDD" id="cd12108">
    <property type="entry name" value="Hr-like"/>
    <property type="match status" value="1"/>
</dbReference>
<reference evidence="2 3" key="1">
    <citation type="journal article" date="2019" name="Genome Biol. Evol.">
        <title>Genomic Plasticity Mediated by Transposable Elements in the Plant Pathogenic Fungus Colletotrichum higginsianum.</title>
        <authorList>
            <person name="Tsushima A."/>
            <person name="Gan P."/>
            <person name="Kumakura N."/>
            <person name="Narusaka M."/>
            <person name="Takano Y."/>
            <person name="Narusaka Y."/>
            <person name="Shirasu K."/>
        </authorList>
    </citation>
    <scope>NUCLEOTIDE SEQUENCE [LARGE SCALE GENOMIC DNA]</scope>
    <source>
        <strain evidence="2 3">MAFF305635-RFP</strain>
    </source>
</reference>
<dbReference type="OrthoDB" id="10044044at2759"/>
<feature type="domain" description="Hemerythrin-like" evidence="1">
    <location>
        <begin position="27"/>
        <end position="155"/>
    </location>
</feature>
<protein>
    <recommendedName>
        <fullName evidence="1">Hemerythrin-like domain-containing protein</fullName>
    </recommendedName>
</protein>
<dbReference type="EMBL" id="MWPZ01000013">
    <property type="protein sequence ID" value="TIC89962.1"/>
    <property type="molecule type" value="Genomic_DNA"/>
</dbReference>